<proteinExistence type="predicted"/>
<evidence type="ECO:0000313" key="2">
    <source>
        <dbReference type="Proteomes" id="UP000485058"/>
    </source>
</evidence>
<sequence length="63" mass="7047">MLTTNASAASTHARLQGCVRDLSEHSFYGLQRSNVLLTTQTKKSAYKWDPGSLQWKQVVEYSG</sequence>
<organism evidence="1 2">
    <name type="scientific">Haematococcus lacustris</name>
    <name type="common">Green alga</name>
    <name type="synonym">Haematococcus pluvialis</name>
    <dbReference type="NCBI Taxonomy" id="44745"/>
    <lineage>
        <taxon>Eukaryota</taxon>
        <taxon>Viridiplantae</taxon>
        <taxon>Chlorophyta</taxon>
        <taxon>core chlorophytes</taxon>
        <taxon>Chlorophyceae</taxon>
        <taxon>CS clade</taxon>
        <taxon>Chlamydomonadales</taxon>
        <taxon>Haematococcaceae</taxon>
        <taxon>Haematococcus</taxon>
    </lineage>
</organism>
<reference evidence="1 2" key="1">
    <citation type="submission" date="2020-02" db="EMBL/GenBank/DDBJ databases">
        <title>Draft genome sequence of Haematococcus lacustris strain NIES-144.</title>
        <authorList>
            <person name="Morimoto D."/>
            <person name="Nakagawa S."/>
            <person name="Yoshida T."/>
            <person name="Sawayama S."/>
        </authorList>
    </citation>
    <scope>NUCLEOTIDE SEQUENCE [LARGE SCALE GENOMIC DNA]</scope>
    <source>
        <strain evidence="1 2">NIES-144</strain>
    </source>
</reference>
<protein>
    <submittedName>
        <fullName evidence="1">Uncharacterized protein</fullName>
    </submittedName>
</protein>
<gene>
    <name evidence="1" type="ORF">HaLaN_14034</name>
</gene>
<dbReference type="AlphaFoldDB" id="A0A699Z4A5"/>
<dbReference type="Proteomes" id="UP000485058">
    <property type="component" value="Unassembled WGS sequence"/>
</dbReference>
<name>A0A699Z4A5_HAELA</name>
<comment type="caution">
    <text evidence="1">The sequence shown here is derived from an EMBL/GenBank/DDBJ whole genome shotgun (WGS) entry which is preliminary data.</text>
</comment>
<accession>A0A699Z4A5</accession>
<dbReference type="EMBL" id="BLLF01001142">
    <property type="protein sequence ID" value="GFH17403.1"/>
    <property type="molecule type" value="Genomic_DNA"/>
</dbReference>
<keyword evidence="2" id="KW-1185">Reference proteome</keyword>
<evidence type="ECO:0000313" key="1">
    <source>
        <dbReference type="EMBL" id="GFH17403.1"/>
    </source>
</evidence>